<dbReference type="EMBL" id="JARKIE010000302">
    <property type="protein sequence ID" value="KAJ7656210.1"/>
    <property type="molecule type" value="Genomic_DNA"/>
</dbReference>
<comment type="caution">
    <text evidence="1">The sequence shown here is derived from an EMBL/GenBank/DDBJ whole genome shotgun (WGS) entry which is preliminary data.</text>
</comment>
<evidence type="ECO:0000313" key="2">
    <source>
        <dbReference type="Proteomes" id="UP001221757"/>
    </source>
</evidence>
<dbReference type="AlphaFoldDB" id="A0AAD7G3P2"/>
<gene>
    <name evidence="1" type="ORF">B0H17DRAFT_1146220</name>
</gene>
<keyword evidence="2" id="KW-1185">Reference proteome</keyword>
<name>A0AAD7G3P2_MYCRO</name>
<organism evidence="1 2">
    <name type="scientific">Mycena rosella</name>
    <name type="common">Pink bonnet</name>
    <name type="synonym">Agaricus rosellus</name>
    <dbReference type="NCBI Taxonomy" id="1033263"/>
    <lineage>
        <taxon>Eukaryota</taxon>
        <taxon>Fungi</taxon>
        <taxon>Dikarya</taxon>
        <taxon>Basidiomycota</taxon>
        <taxon>Agaricomycotina</taxon>
        <taxon>Agaricomycetes</taxon>
        <taxon>Agaricomycetidae</taxon>
        <taxon>Agaricales</taxon>
        <taxon>Marasmiineae</taxon>
        <taxon>Mycenaceae</taxon>
        <taxon>Mycena</taxon>
    </lineage>
</organism>
<proteinExistence type="predicted"/>
<reference evidence="1" key="1">
    <citation type="submission" date="2023-03" db="EMBL/GenBank/DDBJ databases">
        <title>Massive genome expansion in bonnet fungi (Mycena s.s.) driven by repeated elements and novel gene families across ecological guilds.</title>
        <authorList>
            <consortium name="Lawrence Berkeley National Laboratory"/>
            <person name="Harder C.B."/>
            <person name="Miyauchi S."/>
            <person name="Viragh M."/>
            <person name="Kuo A."/>
            <person name="Thoen E."/>
            <person name="Andreopoulos B."/>
            <person name="Lu D."/>
            <person name="Skrede I."/>
            <person name="Drula E."/>
            <person name="Henrissat B."/>
            <person name="Morin E."/>
            <person name="Kohler A."/>
            <person name="Barry K."/>
            <person name="LaButti K."/>
            <person name="Morin E."/>
            <person name="Salamov A."/>
            <person name="Lipzen A."/>
            <person name="Mereny Z."/>
            <person name="Hegedus B."/>
            <person name="Baldrian P."/>
            <person name="Stursova M."/>
            <person name="Weitz H."/>
            <person name="Taylor A."/>
            <person name="Grigoriev I.V."/>
            <person name="Nagy L.G."/>
            <person name="Martin F."/>
            <person name="Kauserud H."/>
        </authorList>
    </citation>
    <scope>NUCLEOTIDE SEQUENCE</scope>
    <source>
        <strain evidence="1">CBHHK067</strain>
    </source>
</reference>
<dbReference type="Proteomes" id="UP001221757">
    <property type="component" value="Unassembled WGS sequence"/>
</dbReference>
<sequence>MSNPQQMWVQSPKGVYYWCNATRSIWKGPRDDCIWVSSQDSPTGMLPLPNDFAEQPGDPAPILPPTEAAHNFGSLTLLSYLQNTWAFPLTGTGGKGCGTCHNGIRQACARHLLRHRTNT</sequence>
<protein>
    <submittedName>
        <fullName evidence="1">Uncharacterized protein</fullName>
    </submittedName>
</protein>
<evidence type="ECO:0000313" key="1">
    <source>
        <dbReference type="EMBL" id="KAJ7656210.1"/>
    </source>
</evidence>
<accession>A0AAD7G3P2</accession>